<protein>
    <submittedName>
        <fullName evidence="1">Uncharacterized protein</fullName>
    </submittedName>
</protein>
<comment type="caution">
    <text evidence="1">The sequence shown here is derived from an EMBL/GenBank/DDBJ whole genome shotgun (WGS) entry which is preliminary data.</text>
</comment>
<accession>A0A4R1QBF0</accession>
<evidence type="ECO:0000313" key="1">
    <source>
        <dbReference type="EMBL" id="TCL39522.1"/>
    </source>
</evidence>
<dbReference type="Proteomes" id="UP000295063">
    <property type="component" value="Unassembled WGS sequence"/>
</dbReference>
<dbReference type="AlphaFoldDB" id="A0A4R1QBF0"/>
<sequence>MSFLFRHQKVNLSDKIRKDLAYAKSFRRRGKVKPFAKMNYVT</sequence>
<organism evidence="1 2">
    <name type="scientific">Anaerospora hongkongensis</name>
    <dbReference type="NCBI Taxonomy" id="244830"/>
    <lineage>
        <taxon>Bacteria</taxon>
        <taxon>Bacillati</taxon>
        <taxon>Bacillota</taxon>
        <taxon>Negativicutes</taxon>
        <taxon>Selenomonadales</taxon>
        <taxon>Sporomusaceae</taxon>
        <taxon>Anaerospora</taxon>
    </lineage>
</organism>
<reference evidence="1 2" key="1">
    <citation type="submission" date="2019-03" db="EMBL/GenBank/DDBJ databases">
        <title>Genomic Encyclopedia of Type Strains, Phase IV (KMG-IV): sequencing the most valuable type-strain genomes for metagenomic binning, comparative biology and taxonomic classification.</title>
        <authorList>
            <person name="Goeker M."/>
        </authorList>
    </citation>
    <scope>NUCLEOTIDE SEQUENCE [LARGE SCALE GENOMIC DNA]</scope>
    <source>
        <strain evidence="1 2">DSM 15969</strain>
    </source>
</reference>
<name>A0A4R1QBF0_9FIRM</name>
<dbReference type="EMBL" id="SLUI01000002">
    <property type="protein sequence ID" value="TCL39522.1"/>
    <property type="molecule type" value="Genomic_DNA"/>
</dbReference>
<evidence type="ECO:0000313" key="2">
    <source>
        <dbReference type="Proteomes" id="UP000295063"/>
    </source>
</evidence>
<keyword evidence="2" id="KW-1185">Reference proteome</keyword>
<proteinExistence type="predicted"/>
<gene>
    <name evidence="1" type="ORF">EV210_102441</name>
</gene>